<reference evidence="1" key="1">
    <citation type="submission" date="2021-07" db="EMBL/GenBank/DDBJ databases">
        <authorList>
            <person name="Durling M."/>
        </authorList>
    </citation>
    <scope>NUCLEOTIDE SEQUENCE</scope>
</reference>
<protein>
    <submittedName>
        <fullName evidence="1">Uncharacterized protein</fullName>
    </submittedName>
</protein>
<dbReference type="AlphaFoldDB" id="A0A9N9KRA0"/>
<sequence>MAIDAQIEGPYSSVSVVGFRHRDKTVTFWEVAAIGILDPALIRRLTVIRPVLGILEMMTTGYQRSGFADNCFVEQELEKPSVSHEWLPNAVVCKCKLPDPQDVTVLQSDVYSVLSTTTLIVLFVSGALLSTQ</sequence>
<dbReference type="Proteomes" id="UP000696280">
    <property type="component" value="Unassembled WGS sequence"/>
</dbReference>
<evidence type="ECO:0000313" key="2">
    <source>
        <dbReference type="Proteomes" id="UP000696280"/>
    </source>
</evidence>
<organism evidence="1 2">
    <name type="scientific">Hymenoscyphus fraxineus</name>
    <dbReference type="NCBI Taxonomy" id="746836"/>
    <lineage>
        <taxon>Eukaryota</taxon>
        <taxon>Fungi</taxon>
        <taxon>Dikarya</taxon>
        <taxon>Ascomycota</taxon>
        <taxon>Pezizomycotina</taxon>
        <taxon>Leotiomycetes</taxon>
        <taxon>Helotiales</taxon>
        <taxon>Helotiaceae</taxon>
        <taxon>Hymenoscyphus</taxon>
    </lineage>
</organism>
<accession>A0A9N9KRA0</accession>
<gene>
    <name evidence="1" type="ORF">HYFRA_00007489</name>
</gene>
<comment type="caution">
    <text evidence="1">The sequence shown here is derived from an EMBL/GenBank/DDBJ whole genome shotgun (WGS) entry which is preliminary data.</text>
</comment>
<name>A0A9N9KRA0_9HELO</name>
<evidence type="ECO:0000313" key="1">
    <source>
        <dbReference type="EMBL" id="CAG8951573.1"/>
    </source>
</evidence>
<keyword evidence="2" id="KW-1185">Reference proteome</keyword>
<proteinExistence type="predicted"/>
<dbReference type="EMBL" id="CAJVRL010000043">
    <property type="protein sequence ID" value="CAG8951573.1"/>
    <property type="molecule type" value="Genomic_DNA"/>
</dbReference>